<reference evidence="3" key="1">
    <citation type="submission" date="2019-04" db="EMBL/GenBank/DDBJ databases">
        <title>Friends and foes A comparative genomics studyof 23 Aspergillus species from section Flavi.</title>
        <authorList>
            <consortium name="DOE Joint Genome Institute"/>
            <person name="Kjaerbolling I."/>
            <person name="Vesth T."/>
            <person name="Frisvad J.C."/>
            <person name="Nybo J.L."/>
            <person name="Theobald S."/>
            <person name="Kildgaard S."/>
            <person name="Isbrandt T."/>
            <person name="Kuo A."/>
            <person name="Sato A."/>
            <person name="Lyhne E.K."/>
            <person name="Kogle M.E."/>
            <person name="Wiebenga A."/>
            <person name="Kun R.S."/>
            <person name="Lubbers R.J."/>
            <person name="Makela M.R."/>
            <person name="Barry K."/>
            <person name="Chovatia M."/>
            <person name="Clum A."/>
            <person name="Daum C."/>
            <person name="Haridas S."/>
            <person name="He G."/>
            <person name="LaButti K."/>
            <person name="Lipzen A."/>
            <person name="Mondo S."/>
            <person name="Riley R."/>
            <person name="Salamov A."/>
            <person name="Simmons B.A."/>
            <person name="Magnuson J.K."/>
            <person name="Henrissat B."/>
            <person name="Mortensen U.H."/>
            <person name="Larsen T.O."/>
            <person name="Devries R.P."/>
            <person name="Grigoriev I.V."/>
            <person name="Machida M."/>
            <person name="Baker S.E."/>
            <person name="Andersen M.R."/>
        </authorList>
    </citation>
    <scope>NUCLEOTIDE SEQUENCE [LARGE SCALE GENOMIC DNA]</scope>
    <source>
        <strain evidence="3">CBS 130015</strain>
    </source>
</reference>
<dbReference type="AlphaFoldDB" id="A0A5N6WB55"/>
<evidence type="ECO:0000313" key="3">
    <source>
        <dbReference type="Proteomes" id="UP000325433"/>
    </source>
</evidence>
<gene>
    <name evidence="2" type="ORF">BDV41DRAFT_573535</name>
</gene>
<accession>A0A5N6WB55</accession>
<sequence>MARARGSLLAAAERRLNRRRVPECMTTDEIKKDLRSLEHKIVLAQDEIKKKQDRITLLKAEQAQRNIDMSVPAYNTMDIDPPTPAHTRVRRSDTLVGPMPQDKYFNDISFHYQQLLDRLRLITQRLVPCAFWAVLTFTDVEKLAKLILELEITAFLPDFCMHKIPPGDKAESLLNTSLLQESPEPIPGRLRQGQHRRKTLQKLLAEQSRAATEGRRTPGRKPVEQPNHGAYFWMVDISDKGPWDLATLTILRSTHDNLYALLGIIQARHKMQDSEWNALLKPAEFGLWI</sequence>
<evidence type="ECO:0000256" key="1">
    <source>
        <dbReference type="SAM" id="Coils"/>
    </source>
</evidence>
<protein>
    <submittedName>
        <fullName evidence="2">Uncharacterized protein</fullName>
    </submittedName>
</protein>
<name>A0A5N6WB55_9EURO</name>
<organism evidence="2 3">
    <name type="scientific">Aspergillus transmontanensis</name>
    <dbReference type="NCBI Taxonomy" id="1034304"/>
    <lineage>
        <taxon>Eukaryota</taxon>
        <taxon>Fungi</taxon>
        <taxon>Dikarya</taxon>
        <taxon>Ascomycota</taxon>
        <taxon>Pezizomycotina</taxon>
        <taxon>Eurotiomycetes</taxon>
        <taxon>Eurotiomycetidae</taxon>
        <taxon>Eurotiales</taxon>
        <taxon>Aspergillaceae</taxon>
        <taxon>Aspergillus</taxon>
        <taxon>Aspergillus subgen. Circumdati</taxon>
    </lineage>
</organism>
<evidence type="ECO:0000313" key="2">
    <source>
        <dbReference type="EMBL" id="KAE8316640.1"/>
    </source>
</evidence>
<dbReference type="EMBL" id="ML738305">
    <property type="protein sequence ID" value="KAE8316640.1"/>
    <property type="molecule type" value="Genomic_DNA"/>
</dbReference>
<keyword evidence="3" id="KW-1185">Reference proteome</keyword>
<dbReference type="Proteomes" id="UP000325433">
    <property type="component" value="Unassembled WGS sequence"/>
</dbReference>
<feature type="coiled-coil region" evidence="1">
    <location>
        <begin position="27"/>
        <end position="61"/>
    </location>
</feature>
<keyword evidence="1" id="KW-0175">Coiled coil</keyword>
<proteinExistence type="predicted"/>